<comment type="similarity">
    <text evidence="6">Belongs to the exbB/tolQ family.</text>
</comment>
<keyword evidence="5 7" id="KW-0472">Membrane</keyword>
<dbReference type="EMBL" id="BMXA01000005">
    <property type="protein sequence ID" value="GHA15568.1"/>
    <property type="molecule type" value="Genomic_DNA"/>
</dbReference>
<protein>
    <submittedName>
        <fullName evidence="9">Translocation protein TolQ</fullName>
    </submittedName>
</protein>
<dbReference type="AlphaFoldDB" id="A0A918RXQ7"/>
<dbReference type="GO" id="GO:0017038">
    <property type="term" value="P:protein import"/>
    <property type="evidence" value="ECO:0007669"/>
    <property type="project" value="TreeGrafter"/>
</dbReference>
<dbReference type="Pfam" id="PF01618">
    <property type="entry name" value="MotA_ExbB"/>
    <property type="match status" value="1"/>
</dbReference>
<evidence type="ECO:0000256" key="3">
    <source>
        <dbReference type="ARBA" id="ARBA00022692"/>
    </source>
</evidence>
<reference evidence="9" key="2">
    <citation type="submission" date="2020-09" db="EMBL/GenBank/DDBJ databases">
        <authorList>
            <person name="Sun Q."/>
            <person name="Kim S."/>
        </authorList>
    </citation>
    <scope>NUCLEOTIDE SEQUENCE</scope>
    <source>
        <strain evidence="9">KCTC 12711</strain>
    </source>
</reference>
<keyword evidence="6" id="KW-0653">Protein transport</keyword>
<evidence type="ECO:0000256" key="4">
    <source>
        <dbReference type="ARBA" id="ARBA00022989"/>
    </source>
</evidence>
<dbReference type="RefSeq" id="WP_189402061.1">
    <property type="nucleotide sequence ID" value="NZ_BMXA01000005.1"/>
</dbReference>
<dbReference type="Proteomes" id="UP000614811">
    <property type="component" value="Unassembled WGS sequence"/>
</dbReference>
<reference evidence="9" key="1">
    <citation type="journal article" date="2014" name="Int. J. Syst. Evol. Microbiol.">
        <title>Complete genome sequence of Corynebacterium casei LMG S-19264T (=DSM 44701T), isolated from a smear-ripened cheese.</title>
        <authorList>
            <consortium name="US DOE Joint Genome Institute (JGI-PGF)"/>
            <person name="Walter F."/>
            <person name="Albersmeier A."/>
            <person name="Kalinowski J."/>
            <person name="Ruckert C."/>
        </authorList>
    </citation>
    <scope>NUCLEOTIDE SEQUENCE</scope>
    <source>
        <strain evidence="9">KCTC 12711</strain>
    </source>
</reference>
<keyword evidence="2" id="KW-1003">Cell membrane</keyword>
<evidence type="ECO:0000313" key="10">
    <source>
        <dbReference type="Proteomes" id="UP000614811"/>
    </source>
</evidence>
<keyword evidence="10" id="KW-1185">Reference proteome</keyword>
<evidence type="ECO:0000256" key="7">
    <source>
        <dbReference type="SAM" id="Phobius"/>
    </source>
</evidence>
<keyword evidence="4 7" id="KW-1133">Transmembrane helix</keyword>
<sequence>MFELFRAGGPLMWIILICSLVALTIVFERMLTLRTKQVAPATLRQQVLELMRSKRVTPEKIDVIRNHSPLGTVLAGGLDNLPYGSDSMREGFEEAGKMVVHRLGRYLNTLGTIASITPLLGLLGTVIGMIKVFTTITASGVGDPTILSGGISEALITTAAGLSVGIPCLMFYRHFRGRIVELRVILEENALAVLDASKHS</sequence>
<proteinExistence type="inferred from homology"/>
<evidence type="ECO:0000259" key="8">
    <source>
        <dbReference type="Pfam" id="PF01618"/>
    </source>
</evidence>
<evidence type="ECO:0000313" key="9">
    <source>
        <dbReference type="EMBL" id="GHA15568.1"/>
    </source>
</evidence>
<evidence type="ECO:0000256" key="6">
    <source>
        <dbReference type="RuleBase" id="RU004057"/>
    </source>
</evidence>
<name>A0A918RXQ7_9GAMM</name>
<keyword evidence="6" id="KW-0813">Transport</keyword>
<evidence type="ECO:0000256" key="2">
    <source>
        <dbReference type="ARBA" id="ARBA00022475"/>
    </source>
</evidence>
<evidence type="ECO:0000256" key="5">
    <source>
        <dbReference type="ARBA" id="ARBA00023136"/>
    </source>
</evidence>
<keyword evidence="3 7" id="KW-0812">Transmembrane</keyword>
<dbReference type="PANTHER" id="PTHR30625">
    <property type="entry name" value="PROTEIN TOLQ"/>
    <property type="match status" value="1"/>
</dbReference>
<dbReference type="PANTHER" id="PTHR30625:SF11">
    <property type="entry name" value="MOTA_TOLQ_EXBB PROTON CHANNEL DOMAIN-CONTAINING PROTEIN"/>
    <property type="match status" value="1"/>
</dbReference>
<dbReference type="GO" id="GO:0005886">
    <property type="term" value="C:plasma membrane"/>
    <property type="evidence" value="ECO:0007669"/>
    <property type="project" value="UniProtKB-SubCell"/>
</dbReference>
<feature type="domain" description="MotA/TolQ/ExbB proton channel" evidence="8">
    <location>
        <begin position="68"/>
        <end position="184"/>
    </location>
</feature>
<gene>
    <name evidence="9" type="ORF">GCM10008090_26420</name>
</gene>
<feature type="transmembrane region" description="Helical" evidence="7">
    <location>
        <begin position="106"/>
        <end position="130"/>
    </location>
</feature>
<comment type="caution">
    <text evidence="9">The sequence shown here is derived from an EMBL/GenBank/DDBJ whole genome shotgun (WGS) entry which is preliminary data.</text>
</comment>
<feature type="transmembrane region" description="Helical" evidence="7">
    <location>
        <begin position="12"/>
        <end position="31"/>
    </location>
</feature>
<organism evidence="9 10">
    <name type="scientific">Arenicella chitinivorans</name>
    <dbReference type="NCBI Taxonomy" id="1329800"/>
    <lineage>
        <taxon>Bacteria</taxon>
        <taxon>Pseudomonadati</taxon>
        <taxon>Pseudomonadota</taxon>
        <taxon>Gammaproteobacteria</taxon>
        <taxon>Arenicellales</taxon>
        <taxon>Arenicellaceae</taxon>
        <taxon>Arenicella</taxon>
    </lineage>
</organism>
<comment type="subcellular location">
    <subcellularLocation>
        <location evidence="1">Cell membrane</location>
        <topology evidence="1">Multi-pass membrane protein</topology>
    </subcellularLocation>
    <subcellularLocation>
        <location evidence="6">Membrane</location>
        <topology evidence="6">Multi-pass membrane protein</topology>
    </subcellularLocation>
</comment>
<evidence type="ECO:0000256" key="1">
    <source>
        <dbReference type="ARBA" id="ARBA00004651"/>
    </source>
</evidence>
<dbReference type="InterPro" id="IPR050790">
    <property type="entry name" value="ExbB/TolQ_transport"/>
</dbReference>
<dbReference type="InterPro" id="IPR002898">
    <property type="entry name" value="MotA_ExbB_proton_chnl"/>
</dbReference>
<feature type="transmembrane region" description="Helical" evidence="7">
    <location>
        <begin position="150"/>
        <end position="172"/>
    </location>
</feature>
<accession>A0A918RXQ7</accession>